<feature type="compositionally biased region" description="Low complexity" evidence="1">
    <location>
        <begin position="483"/>
        <end position="495"/>
    </location>
</feature>
<evidence type="ECO:0000256" key="1">
    <source>
        <dbReference type="SAM" id="MobiDB-lite"/>
    </source>
</evidence>
<dbReference type="EMBL" id="JACAZH010000008">
    <property type="protein sequence ID" value="KAF7361557.1"/>
    <property type="molecule type" value="Genomic_DNA"/>
</dbReference>
<feature type="region of interest" description="Disordered" evidence="1">
    <location>
        <begin position="554"/>
        <end position="711"/>
    </location>
</feature>
<feature type="compositionally biased region" description="Basic residues" evidence="1">
    <location>
        <begin position="430"/>
        <end position="443"/>
    </location>
</feature>
<feature type="compositionally biased region" description="Low complexity" evidence="1">
    <location>
        <begin position="653"/>
        <end position="667"/>
    </location>
</feature>
<feature type="compositionally biased region" description="Low complexity" evidence="1">
    <location>
        <begin position="392"/>
        <end position="411"/>
    </location>
</feature>
<feature type="region of interest" description="Disordered" evidence="1">
    <location>
        <begin position="176"/>
        <end position="207"/>
    </location>
</feature>
<accession>A0A8H7D6V3</accession>
<dbReference type="OrthoDB" id="3066350at2759"/>
<comment type="caution">
    <text evidence="2">The sequence shown here is derived from an EMBL/GenBank/DDBJ whole genome shotgun (WGS) entry which is preliminary data.</text>
</comment>
<name>A0A8H7D6V3_9AGAR</name>
<sequence length="903" mass="99587">MARGNKGFFHGSPLQFLQDHVPAYLGTLPQKKEDFWADFFLAWDEKYPQLNSNELEELEAEETSYAARLQEVKDYNKQEKQRKGRRKAILRPFPLPGEQLNELRARGAARSKLKSWFSNSKTKEKSRDLKPFRSWLSCLTAIHGAPRRVKLPWVLWQHPTHGEALRVRYRQQYKKDADEEVGEGGDGFEKDSESDEEEEVEAEEDTPGVKMMNRKYELGRAYYEELDEAQQTEILDQREKNFQERRAAYERTLKGETTSTPDELAERQRNAESVSQRALDTLCAQMECKGILILGEIVESEGDGEIFMSMVYHGALPRHEGIDLPKWAPTRSKAMMQTFADFLVACKKDEQGALGSLQDQGPPHAVAAAALCAHCANSLAPMPRLSSAPRPAALLPVTNTPAPAPAAVPTVEQPGAGKEQGRSTQEKAGKKARRVRNKGKGLRGKGSDEPEAEESNTSEDEGEPWGSDQGGSDADNEEEGCAPTTSTPLLLPQLTRAPNTPLREKLAAMPTPLRHRRVHEINWLSDYEFMREKNIARNEALIRSILPQPLSVALGLKKKPGPSDPDAPQPPRRASSRLAGACPHAITDDGGARVACNGADGARDATDNSPRSDSASGAAPDDAPVDDAPFNDAPTERDMPPYAPPQELDQPADDAAATTDTPTNAQTEHAPLAGSIVRPSVPPVAVLSSSPSPSPSPSPSRSASPPATATPSAKHKMVLELFTTETAASAWTAVVKAWWALETATGFQTAGKALSSRARPPAVAWWVQRGRKDGRIPLDLDDDGKQDDREDFYDAMVKWWVDINPAWRKGDKYTATRFQEHRLKQDSEPELDALLPGLNGLTSVLACLWWWHRLAGVVEGTPAWQKLTADLTWVLTEKQRALNLKRSASTSCEEHGAKRARLE</sequence>
<feature type="region of interest" description="Disordered" evidence="1">
    <location>
        <begin position="392"/>
        <end position="498"/>
    </location>
</feature>
<protein>
    <submittedName>
        <fullName evidence="2">Uncharacterized protein</fullName>
    </submittedName>
</protein>
<feature type="compositionally biased region" description="Basic and acidic residues" evidence="1">
    <location>
        <begin position="419"/>
        <end position="429"/>
    </location>
</feature>
<dbReference type="Proteomes" id="UP000623467">
    <property type="component" value="Unassembled WGS sequence"/>
</dbReference>
<feature type="compositionally biased region" description="Low complexity" evidence="1">
    <location>
        <begin position="609"/>
        <end position="633"/>
    </location>
</feature>
<keyword evidence="3" id="KW-1185">Reference proteome</keyword>
<feature type="compositionally biased region" description="Acidic residues" evidence="1">
    <location>
        <begin position="449"/>
        <end position="463"/>
    </location>
</feature>
<reference evidence="2" key="1">
    <citation type="submission" date="2020-05" db="EMBL/GenBank/DDBJ databases">
        <title>Mycena genomes resolve the evolution of fungal bioluminescence.</title>
        <authorList>
            <person name="Tsai I.J."/>
        </authorList>
    </citation>
    <scope>NUCLEOTIDE SEQUENCE</scope>
    <source>
        <strain evidence="2">160909Yilan</strain>
    </source>
</reference>
<feature type="compositionally biased region" description="Acidic residues" evidence="1">
    <location>
        <begin position="192"/>
        <end position="206"/>
    </location>
</feature>
<feature type="compositionally biased region" description="Pro residues" evidence="1">
    <location>
        <begin position="562"/>
        <end position="571"/>
    </location>
</feature>
<feature type="compositionally biased region" description="Low complexity" evidence="1">
    <location>
        <begin position="699"/>
        <end position="711"/>
    </location>
</feature>
<organism evidence="2 3">
    <name type="scientific">Mycena sanguinolenta</name>
    <dbReference type="NCBI Taxonomy" id="230812"/>
    <lineage>
        <taxon>Eukaryota</taxon>
        <taxon>Fungi</taxon>
        <taxon>Dikarya</taxon>
        <taxon>Basidiomycota</taxon>
        <taxon>Agaricomycotina</taxon>
        <taxon>Agaricomycetes</taxon>
        <taxon>Agaricomycetidae</taxon>
        <taxon>Agaricales</taxon>
        <taxon>Marasmiineae</taxon>
        <taxon>Mycenaceae</taxon>
        <taxon>Mycena</taxon>
    </lineage>
</organism>
<evidence type="ECO:0000313" key="2">
    <source>
        <dbReference type="EMBL" id="KAF7361557.1"/>
    </source>
</evidence>
<dbReference type="AlphaFoldDB" id="A0A8H7D6V3"/>
<evidence type="ECO:0000313" key="3">
    <source>
        <dbReference type="Proteomes" id="UP000623467"/>
    </source>
</evidence>
<proteinExistence type="predicted"/>
<feature type="compositionally biased region" description="Low complexity" evidence="1">
    <location>
        <begin position="677"/>
        <end position="691"/>
    </location>
</feature>
<gene>
    <name evidence="2" type="ORF">MSAN_01189300</name>
</gene>